<keyword evidence="2" id="KW-1185">Reference proteome</keyword>
<name>A0A7G8BD31_9BACT</name>
<organism evidence="1 2">
    <name type="scientific">Alloacidobacterium dinghuense</name>
    <dbReference type="NCBI Taxonomy" id="2763107"/>
    <lineage>
        <taxon>Bacteria</taxon>
        <taxon>Pseudomonadati</taxon>
        <taxon>Acidobacteriota</taxon>
        <taxon>Terriglobia</taxon>
        <taxon>Terriglobales</taxon>
        <taxon>Acidobacteriaceae</taxon>
        <taxon>Alloacidobacterium</taxon>
    </lineage>
</organism>
<dbReference type="EMBL" id="CP060394">
    <property type="protein sequence ID" value="QNI30451.1"/>
    <property type="molecule type" value="Genomic_DNA"/>
</dbReference>
<protein>
    <submittedName>
        <fullName evidence="1">Uncharacterized protein</fullName>
    </submittedName>
</protein>
<dbReference type="KEGG" id="adin:H7849_14965"/>
<evidence type="ECO:0000313" key="1">
    <source>
        <dbReference type="EMBL" id="QNI30451.1"/>
    </source>
</evidence>
<proteinExistence type="predicted"/>
<reference evidence="1 2" key="1">
    <citation type="submission" date="2020-08" db="EMBL/GenBank/DDBJ databases">
        <title>Edaphobacter telluris sp. nov. and Acidobacterium dinghuensis sp. nov., two acidobacteria isolated from forest soil.</title>
        <authorList>
            <person name="Fu J."/>
            <person name="Qiu L."/>
        </authorList>
    </citation>
    <scope>NUCLEOTIDE SEQUENCE [LARGE SCALE GENOMIC DNA]</scope>
    <source>
        <strain evidence="1">4Y35</strain>
    </source>
</reference>
<dbReference type="AlphaFoldDB" id="A0A7G8BD31"/>
<accession>A0A7G8BD31</accession>
<sequence>MSDIAAQVGTLPSGMNYLVLSVANEATPTEMPGQAHYSQLLELNNDLAVAYGIHYLDVRSILVNSYDPSSPIDVSDFRYDIIPSSLRSIEGIGTLSGDIGPADQLFTVNMAAGTLQKGFVLTVENESIYVSRVSGSTVTECIRGFGGIVSGHSAGSSVTELSPTHLNKHGDAVVANAVSIKLHNISGIP</sequence>
<gene>
    <name evidence="1" type="ORF">H7849_14965</name>
</gene>
<dbReference type="RefSeq" id="WP_186740353.1">
    <property type="nucleotide sequence ID" value="NZ_CP060394.1"/>
</dbReference>
<dbReference type="Proteomes" id="UP000515312">
    <property type="component" value="Chromosome"/>
</dbReference>
<evidence type="ECO:0000313" key="2">
    <source>
        <dbReference type="Proteomes" id="UP000515312"/>
    </source>
</evidence>